<organism evidence="2 3">
    <name type="scientific">Desulfofundulus luciae</name>
    <dbReference type="NCBI Taxonomy" id="74702"/>
    <lineage>
        <taxon>Bacteria</taxon>
        <taxon>Bacillati</taxon>
        <taxon>Bacillota</taxon>
        <taxon>Clostridia</taxon>
        <taxon>Eubacteriales</taxon>
        <taxon>Peptococcaceae</taxon>
        <taxon>Desulfofundulus</taxon>
    </lineage>
</organism>
<name>A0ABU0B261_9FIRM</name>
<dbReference type="PROSITE" id="PS50965">
    <property type="entry name" value="NERD"/>
    <property type="match status" value="1"/>
</dbReference>
<feature type="domain" description="NERD" evidence="1">
    <location>
        <begin position="1"/>
        <end position="83"/>
    </location>
</feature>
<gene>
    <name evidence="2" type="ORF">J2Z49_001931</name>
</gene>
<keyword evidence="3" id="KW-1185">Reference proteome</keyword>
<sequence>MGNIDHIVVGPKGVFVIETKGHSGEITLSPDGNLLRDSKPLDKDFLKQVLGQSFWLKEKLAGPDGRAPFVNPVVVFTRAFVKVYQPVKSVRIVNKKWLINYITENKGRLEKEEVDRIFYRLLSMKSEMAPAEK</sequence>
<reference evidence="2 3" key="1">
    <citation type="submission" date="2023-07" db="EMBL/GenBank/DDBJ databases">
        <title>Genomic Encyclopedia of Type Strains, Phase IV (KMG-IV): sequencing the most valuable type-strain genomes for metagenomic binning, comparative biology and taxonomic classification.</title>
        <authorList>
            <person name="Goeker M."/>
        </authorList>
    </citation>
    <scope>NUCLEOTIDE SEQUENCE [LARGE SCALE GENOMIC DNA]</scope>
    <source>
        <strain evidence="2 3">DSM 12396</strain>
    </source>
</reference>
<dbReference type="EMBL" id="JAUSUX010000014">
    <property type="protein sequence ID" value="MDQ0286814.1"/>
    <property type="molecule type" value="Genomic_DNA"/>
</dbReference>
<accession>A0ABU0B261</accession>
<dbReference type="InterPro" id="IPR011528">
    <property type="entry name" value="NERD"/>
</dbReference>
<comment type="caution">
    <text evidence="2">The sequence shown here is derived from an EMBL/GenBank/DDBJ whole genome shotgun (WGS) entry which is preliminary data.</text>
</comment>
<dbReference type="Pfam" id="PF08378">
    <property type="entry name" value="NERD"/>
    <property type="match status" value="1"/>
</dbReference>
<proteinExistence type="predicted"/>
<dbReference type="Proteomes" id="UP001225644">
    <property type="component" value="Unassembled WGS sequence"/>
</dbReference>
<protein>
    <recommendedName>
        <fullName evidence="1">NERD domain-containing protein</fullName>
    </recommendedName>
</protein>
<evidence type="ECO:0000259" key="1">
    <source>
        <dbReference type="PROSITE" id="PS50965"/>
    </source>
</evidence>
<evidence type="ECO:0000313" key="3">
    <source>
        <dbReference type="Proteomes" id="UP001225644"/>
    </source>
</evidence>
<evidence type="ECO:0000313" key="2">
    <source>
        <dbReference type="EMBL" id="MDQ0286814.1"/>
    </source>
</evidence>